<name>A0AAD9G6Y2_BABDI</name>
<evidence type="ECO:0000313" key="3">
    <source>
        <dbReference type="EMBL" id="KAK1933019.1"/>
    </source>
</evidence>
<keyword evidence="4" id="KW-1185">Reference proteome</keyword>
<dbReference type="Gene3D" id="1.10.287.810">
    <property type="entry name" value="Mitochondrial import inner membrane translocase subunit tim13 like domains"/>
    <property type="match status" value="1"/>
</dbReference>
<keyword evidence="1" id="KW-0813">Transport</keyword>
<comment type="caution">
    <text evidence="3">The sequence shown here is derived from an EMBL/GenBank/DDBJ whole genome shotgun (WGS) entry which is preliminary data.</text>
</comment>
<accession>A0AAD9G6Y2</accession>
<sequence length="89" mass="10264">MDISTAFSDIKDDREKAEVLLNFQRAVQSQKMTVKLLGLCFDRCVPAPGESLTTSQQSCLWRCAQRNLETQYFVLKRLENMALSFQSKR</sequence>
<evidence type="ECO:0000313" key="4">
    <source>
        <dbReference type="Proteomes" id="UP001195914"/>
    </source>
</evidence>
<keyword evidence="1" id="KW-0999">Mitochondrion inner membrane</keyword>
<organism evidence="3 4">
    <name type="scientific">Babesia divergens</name>
    <dbReference type="NCBI Taxonomy" id="32595"/>
    <lineage>
        <taxon>Eukaryota</taxon>
        <taxon>Sar</taxon>
        <taxon>Alveolata</taxon>
        <taxon>Apicomplexa</taxon>
        <taxon>Aconoidasida</taxon>
        <taxon>Piroplasmida</taxon>
        <taxon>Babesiidae</taxon>
        <taxon>Babesia</taxon>
    </lineage>
</organism>
<keyword evidence="1" id="KW-0653">Protein transport</keyword>
<feature type="domain" description="Tim10-like" evidence="2">
    <location>
        <begin position="27"/>
        <end position="79"/>
    </location>
</feature>
<keyword evidence="1" id="KW-0143">Chaperone</keyword>
<gene>
    <name evidence="3" type="ORF">X943_001867</name>
</gene>
<reference evidence="3" key="1">
    <citation type="journal article" date="2014" name="Nucleic Acids Res.">
        <title>The evolutionary dynamics of variant antigen genes in Babesia reveal a history of genomic innovation underlying host-parasite interaction.</title>
        <authorList>
            <person name="Jackson A.P."/>
            <person name="Otto T.D."/>
            <person name="Darby A."/>
            <person name="Ramaprasad A."/>
            <person name="Xia D."/>
            <person name="Echaide I.E."/>
            <person name="Farber M."/>
            <person name="Gahlot S."/>
            <person name="Gamble J."/>
            <person name="Gupta D."/>
            <person name="Gupta Y."/>
            <person name="Jackson L."/>
            <person name="Malandrin L."/>
            <person name="Malas T.B."/>
            <person name="Moussa E."/>
            <person name="Nair M."/>
            <person name="Reid A.J."/>
            <person name="Sanders M."/>
            <person name="Sharma J."/>
            <person name="Tracey A."/>
            <person name="Quail M.A."/>
            <person name="Weir W."/>
            <person name="Wastling J.M."/>
            <person name="Hall N."/>
            <person name="Willadsen P."/>
            <person name="Lingelbach K."/>
            <person name="Shiels B."/>
            <person name="Tait A."/>
            <person name="Berriman M."/>
            <person name="Allred D.R."/>
            <person name="Pain A."/>
        </authorList>
    </citation>
    <scope>NUCLEOTIDE SEQUENCE</scope>
    <source>
        <strain evidence="3">1802A</strain>
    </source>
</reference>
<keyword evidence="1" id="KW-1015">Disulfide bond</keyword>
<dbReference type="InterPro" id="IPR004217">
    <property type="entry name" value="Tim10-like"/>
</dbReference>
<comment type="similarity">
    <text evidence="1">Belongs to the small Tim family.</text>
</comment>
<keyword evidence="1" id="KW-0472">Membrane</keyword>
<comment type="function">
    <text evidence="1">Mitochondrial intermembrane chaperone that participates in the import and insertion of some multi-pass transmembrane proteins into the mitochondrial inner membrane. Also required for the transfer of beta-barrel precursors from the TOM complex to the sorting and assembly machinery (SAM complex) of the outer membrane. Acts as a chaperone-like protein that protects the hydrophobic precursors from aggregation and guide them through the mitochondrial intermembrane space.</text>
</comment>
<dbReference type="SUPFAM" id="SSF144122">
    <property type="entry name" value="Tim10-like"/>
    <property type="match status" value="1"/>
</dbReference>
<dbReference type="GO" id="GO:0005743">
    <property type="term" value="C:mitochondrial inner membrane"/>
    <property type="evidence" value="ECO:0007669"/>
    <property type="project" value="UniProtKB-SubCell"/>
</dbReference>
<keyword evidence="1" id="KW-0496">Mitochondrion</keyword>
<dbReference type="Proteomes" id="UP001195914">
    <property type="component" value="Unassembled WGS sequence"/>
</dbReference>
<dbReference type="InterPro" id="IPR035427">
    <property type="entry name" value="Tim10-like_dom_sf"/>
</dbReference>
<comment type="subcellular location">
    <subcellularLocation>
        <location evidence="1">Mitochondrion inner membrane</location>
        <topology evidence="1">Peripheral membrane protein</topology>
        <orientation evidence="1">Intermembrane side</orientation>
    </subcellularLocation>
</comment>
<reference evidence="3" key="2">
    <citation type="submission" date="2021-05" db="EMBL/GenBank/DDBJ databases">
        <authorList>
            <person name="Pain A."/>
        </authorList>
    </citation>
    <scope>NUCLEOTIDE SEQUENCE</scope>
    <source>
        <strain evidence="3">1802A</strain>
    </source>
</reference>
<proteinExistence type="inferred from homology"/>
<evidence type="ECO:0000256" key="1">
    <source>
        <dbReference type="RuleBase" id="RU367043"/>
    </source>
</evidence>
<dbReference type="AlphaFoldDB" id="A0AAD9G6Y2"/>
<evidence type="ECO:0000259" key="2">
    <source>
        <dbReference type="Pfam" id="PF02953"/>
    </source>
</evidence>
<protein>
    <recommendedName>
        <fullName evidence="1">Mitochondrial import inner membrane translocase subunit</fullName>
    </recommendedName>
</protein>
<dbReference type="GO" id="GO:0015031">
    <property type="term" value="P:protein transport"/>
    <property type="evidence" value="ECO:0007669"/>
    <property type="project" value="UniProtKB-KW"/>
</dbReference>
<comment type="subunit">
    <text evidence="1">Heterohexamer.</text>
</comment>
<dbReference type="Pfam" id="PF02953">
    <property type="entry name" value="zf-Tim10_DDP"/>
    <property type="match status" value="1"/>
</dbReference>
<keyword evidence="1" id="KW-0811">Translocation</keyword>
<dbReference type="EMBL" id="JAHBMH010000073">
    <property type="protein sequence ID" value="KAK1933019.1"/>
    <property type="molecule type" value="Genomic_DNA"/>
</dbReference>
<comment type="domain">
    <text evidence="1">The twin CX3C motif contains 4 conserved Cys residues that form 2 disulfide bonds in the mitochondrial intermembrane space.</text>
</comment>